<dbReference type="Proteomes" id="UP000231279">
    <property type="component" value="Unassembled WGS sequence"/>
</dbReference>
<dbReference type="EMBL" id="NKXS01001189">
    <property type="protein sequence ID" value="PIN20000.1"/>
    <property type="molecule type" value="Genomic_DNA"/>
</dbReference>
<name>A0A2G9HRS9_9LAMI</name>
<reference evidence="2" key="1">
    <citation type="journal article" date="2018" name="Gigascience">
        <title>Genome assembly of the Pink Ipe (Handroanthus impetiginosus, Bignoniaceae), a highly valued, ecologically keystone Neotropical timber forest tree.</title>
        <authorList>
            <person name="Silva-Junior O.B."/>
            <person name="Grattapaglia D."/>
            <person name="Novaes E."/>
            <person name="Collevatti R.G."/>
        </authorList>
    </citation>
    <scope>NUCLEOTIDE SEQUENCE [LARGE SCALE GENOMIC DNA]</scope>
    <source>
        <strain evidence="2">cv. UFG-1</strain>
    </source>
</reference>
<organism evidence="1 2">
    <name type="scientific">Handroanthus impetiginosus</name>
    <dbReference type="NCBI Taxonomy" id="429701"/>
    <lineage>
        <taxon>Eukaryota</taxon>
        <taxon>Viridiplantae</taxon>
        <taxon>Streptophyta</taxon>
        <taxon>Embryophyta</taxon>
        <taxon>Tracheophyta</taxon>
        <taxon>Spermatophyta</taxon>
        <taxon>Magnoliopsida</taxon>
        <taxon>eudicotyledons</taxon>
        <taxon>Gunneridae</taxon>
        <taxon>Pentapetalae</taxon>
        <taxon>asterids</taxon>
        <taxon>lamiids</taxon>
        <taxon>Lamiales</taxon>
        <taxon>Bignoniaceae</taxon>
        <taxon>Crescentiina</taxon>
        <taxon>Tabebuia alliance</taxon>
        <taxon>Handroanthus</taxon>
    </lineage>
</organism>
<comment type="caution">
    <text evidence="1">The sequence shown here is derived from an EMBL/GenBank/DDBJ whole genome shotgun (WGS) entry which is preliminary data.</text>
</comment>
<accession>A0A2G9HRS9</accession>
<evidence type="ECO:0000313" key="2">
    <source>
        <dbReference type="Proteomes" id="UP000231279"/>
    </source>
</evidence>
<sequence length="99" mass="11228">MSSPNSTSRLPKLKSEASPSLKIRYASTPPCGCTTKAAIRVVENDAKGGSNITAATYKRYNYFRWLKVEKVTGDEMKKLILRRLMRCCNYVNGFKSSRW</sequence>
<dbReference type="AlphaFoldDB" id="A0A2G9HRS9"/>
<proteinExistence type="predicted"/>
<protein>
    <submittedName>
        <fullName evidence="1">Uncharacterized protein</fullName>
    </submittedName>
</protein>
<keyword evidence="2" id="KW-1185">Reference proteome</keyword>
<evidence type="ECO:0000313" key="1">
    <source>
        <dbReference type="EMBL" id="PIN20000.1"/>
    </source>
</evidence>
<gene>
    <name evidence="1" type="ORF">CDL12_07325</name>
</gene>